<protein>
    <submittedName>
        <fullName evidence="1">Uncharacterized protein</fullName>
    </submittedName>
</protein>
<sequence length="212" mass="23136">MFIDRQTLRARIPFCQCFRILFFFKCASFIIKFSSKPRIEGLINTIYEAPILFGFHNVTTASGGTHFCGGTNGNANPVPGNTFIDALDAASKLAKFPFDGTYSAAFDDFFITSIDTSNTATMFWGLLVNYQFTKNYFLKVDPTYLLVKQGSTKTVKITDGSTGVPIAGAVIDGVTTDANENAALTFGTKGAFKYKAERSDSIRFNALVVAVV</sequence>
<reference evidence="1" key="1">
    <citation type="submission" date="2021-03" db="EMBL/GenBank/DDBJ databases">
        <authorList>
            <person name="Tagirdzhanova G."/>
        </authorList>
    </citation>
    <scope>NUCLEOTIDE SEQUENCE</scope>
</reference>
<dbReference type="Proteomes" id="UP000664521">
    <property type="component" value="Unassembled WGS sequence"/>
</dbReference>
<evidence type="ECO:0000313" key="2">
    <source>
        <dbReference type="Proteomes" id="UP000664521"/>
    </source>
</evidence>
<name>A0A8H3FQ74_9LECA</name>
<keyword evidence="2" id="KW-1185">Reference proteome</keyword>
<proteinExistence type="predicted"/>
<dbReference type="AlphaFoldDB" id="A0A8H3FQ74"/>
<comment type="caution">
    <text evidence="1">The sequence shown here is derived from an EMBL/GenBank/DDBJ whole genome shotgun (WGS) entry which is preliminary data.</text>
</comment>
<organism evidence="1 2">
    <name type="scientific">Heterodermia speciosa</name>
    <dbReference type="NCBI Taxonomy" id="116794"/>
    <lineage>
        <taxon>Eukaryota</taxon>
        <taxon>Fungi</taxon>
        <taxon>Dikarya</taxon>
        <taxon>Ascomycota</taxon>
        <taxon>Pezizomycotina</taxon>
        <taxon>Lecanoromycetes</taxon>
        <taxon>OSLEUM clade</taxon>
        <taxon>Lecanoromycetidae</taxon>
        <taxon>Caliciales</taxon>
        <taxon>Physciaceae</taxon>
        <taxon>Heterodermia</taxon>
    </lineage>
</organism>
<gene>
    <name evidence="1" type="ORF">HETSPECPRED_005778</name>
</gene>
<evidence type="ECO:0000313" key="1">
    <source>
        <dbReference type="EMBL" id="CAF9925221.1"/>
    </source>
</evidence>
<accession>A0A8H3FQ74</accession>
<dbReference type="OrthoDB" id="10007757at2759"/>
<dbReference type="EMBL" id="CAJPDS010000038">
    <property type="protein sequence ID" value="CAF9925221.1"/>
    <property type="molecule type" value="Genomic_DNA"/>
</dbReference>